<proteinExistence type="predicted"/>
<gene>
    <name evidence="1" type="ORF">LCGC14_0715840</name>
</gene>
<reference evidence="1" key="1">
    <citation type="journal article" date="2015" name="Nature">
        <title>Complex archaea that bridge the gap between prokaryotes and eukaryotes.</title>
        <authorList>
            <person name="Spang A."/>
            <person name="Saw J.H."/>
            <person name="Jorgensen S.L."/>
            <person name="Zaremba-Niedzwiedzka K."/>
            <person name="Martijn J."/>
            <person name="Lind A.E."/>
            <person name="van Eijk R."/>
            <person name="Schleper C."/>
            <person name="Guy L."/>
            <person name="Ettema T.J."/>
        </authorList>
    </citation>
    <scope>NUCLEOTIDE SEQUENCE</scope>
</reference>
<accession>A0A0F9QDP7</accession>
<comment type="caution">
    <text evidence="1">The sequence shown here is derived from an EMBL/GenBank/DDBJ whole genome shotgun (WGS) entry which is preliminary data.</text>
</comment>
<evidence type="ECO:0000313" key="1">
    <source>
        <dbReference type="EMBL" id="KKN42165.1"/>
    </source>
</evidence>
<dbReference type="EMBL" id="LAZR01001599">
    <property type="protein sequence ID" value="KKN42165.1"/>
    <property type="molecule type" value="Genomic_DNA"/>
</dbReference>
<dbReference type="AlphaFoldDB" id="A0A0F9QDP7"/>
<feature type="non-terminal residue" evidence="1">
    <location>
        <position position="60"/>
    </location>
</feature>
<protein>
    <submittedName>
        <fullName evidence="1">Uncharacterized protein</fullName>
    </submittedName>
</protein>
<sequence>MDSDDDFSTTYPFYITIEDEVLEITALASADNFTVGRAKLGTTAAVHAIDKSVGLTIVTT</sequence>
<organism evidence="1">
    <name type="scientific">marine sediment metagenome</name>
    <dbReference type="NCBI Taxonomy" id="412755"/>
    <lineage>
        <taxon>unclassified sequences</taxon>
        <taxon>metagenomes</taxon>
        <taxon>ecological metagenomes</taxon>
    </lineage>
</organism>
<name>A0A0F9QDP7_9ZZZZ</name>